<evidence type="ECO:0000313" key="8">
    <source>
        <dbReference type="EMBL" id="NMQ29201.1"/>
    </source>
</evidence>
<feature type="region of interest" description="Disordered" evidence="6">
    <location>
        <begin position="302"/>
        <end position="337"/>
    </location>
</feature>
<dbReference type="PANTHER" id="PTHR30293:SF2">
    <property type="entry name" value="TRANSCRIPTIONAL ACTIVATOR PROTEIN NHAR"/>
    <property type="match status" value="1"/>
</dbReference>
<comment type="caution">
    <text evidence="8">The sequence shown here is derived from an EMBL/GenBank/DDBJ whole genome shotgun (WGS) entry which is preliminary data.</text>
</comment>
<dbReference type="PROSITE" id="PS50931">
    <property type="entry name" value="HTH_LYSR"/>
    <property type="match status" value="1"/>
</dbReference>
<reference evidence="8 9" key="1">
    <citation type="submission" date="2019-03" db="EMBL/GenBank/DDBJ databases">
        <title>Metabolic reconstructions from genomes of highly enriched 'Candidatus Accumulibacter' and 'Candidatus Competibacter' bioreactor populations.</title>
        <authorList>
            <person name="Annavajhala M.K."/>
            <person name="Welles L."/>
            <person name="Abbas B."/>
            <person name="Sorokin D."/>
            <person name="Park H."/>
            <person name="Van Loosdrecht M."/>
            <person name="Chandran K."/>
        </authorList>
    </citation>
    <scope>NUCLEOTIDE SEQUENCE [LARGE SCALE GENOMIC DNA]</scope>
    <source>
        <strain evidence="8 9">SBR_S</strain>
    </source>
</reference>
<comment type="similarity">
    <text evidence="1">Belongs to the LysR transcriptional regulatory family.</text>
</comment>
<evidence type="ECO:0000256" key="1">
    <source>
        <dbReference type="ARBA" id="ARBA00009437"/>
    </source>
</evidence>
<evidence type="ECO:0000256" key="5">
    <source>
        <dbReference type="ARBA" id="ARBA00023163"/>
    </source>
</evidence>
<dbReference type="Pfam" id="PF00126">
    <property type="entry name" value="HTH_1"/>
    <property type="match status" value="1"/>
</dbReference>
<evidence type="ECO:0000256" key="3">
    <source>
        <dbReference type="ARBA" id="ARBA00023125"/>
    </source>
</evidence>
<feature type="domain" description="HTH lysR-type" evidence="7">
    <location>
        <begin position="4"/>
        <end position="61"/>
    </location>
</feature>
<evidence type="ECO:0000256" key="6">
    <source>
        <dbReference type="SAM" id="MobiDB-lite"/>
    </source>
</evidence>
<dbReference type="RefSeq" id="WP_169067659.1">
    <property type="nucleotide sequence ID" value="NZ_SPMY01000048.1"/>
</dbReference>
<keyword evidence="3" id="KW-0238">DNA-binding</keyword>
<sequence length="337" mass="36549">MASLNYKHLRYFWMVAKCGAIARACEQLHLTPQAVSGQLRELEGSLGVELFRRVGRGLELTGAGRRILSYAEEIFAIGDELLEVARDQTMTQSLPFAVGIADSVAKSVALRLVEPVLHLPEAVRLICREGRLTGLLADLAVHRLDMVIADRPMPANLNVRGYSHPLGESDLTVFAAPGLLDTLNGSFPALLNGAPFLMPGDDVAIRLRLEQWFEASRLHPHIVGEFDDSALLKSFGQAGAGLFVAPTAIAAYVSDQYRVQAIGRIDSIAEQLFAITTERRLSHPAIVAVIQEARDKVFGAIKRAPRRSAKTSSKAAAETPVQPARSRARPRSSGDAS</sequence>
<dbReference type="InterPro" id="IPR036388">
    <property type="entry name" value="WH-like_DNA-bd_sf"/>
</dbReference>
<dbReference type="Gene3D" id="1.10.10.10">
    <property type="entry name" value="Winged helix-like DNA-binding domain superfamily/Winged helix DNA-binding domain"/>
    <property type="match status" value="1"/>
</dbReference>
<dbReference type="InterPro" id="IPR036390">
    <property type="entry name" value="WH_DNA-bd_sf"/>
</dbReference>
<evidence type="ECO:0000256" key="2">
    <source>
        <dbReference type="ARBA" id="ARBA00023015"/>
    </source>
</evidence>
<protein>
    <submittedName>
        <fullName evidence="8">Transcriptional activator NhaR</fullName>
    </submittedName>
</protein>
<dbReference type="PANTHER" id="PTHR30293">
    <property type="entry name" value="TRANSCRIPTIONAL REGULATORY PROTEIN NAC-RELATED"/>
    <property type="match status" value="1"/>
</dbReference>
<dbReference type="SUPFAM" id="SSF46785">
    <property type="entry name" value="Winged helix' DNA-binding domain"/>
    <property type="match status" value="1"/>
</dbReference>
<evidence type="ECO:0000313" key="9">
    <source>
        <dbReference type="Proteomes" id="UP000749010"/>
    </source>
</evidence>
<keyword evidence="4" id="KW-0010">Activator</keyword>
<keyword evidence="5" id="KW-0804">Transcription</keyword>
<gene>
    <name evidence="8" type="primary">nhaR</name>
    <name evidence="8" type="ORF">E4Q23_16390</name>
</gene>
<dbReference type="InterPro" id="IPR005119">
    <property type="entry name" value="LysR_subst-bd"/>
</dbReference>
<accession>A0ABX1TY50</accession>
<name>A0ABX1TY50_9PROT</name>
<dbReference type="InterPro" id="IPR000847">
    <property type="entry name" value="LysR_HTH_N"/>
</dbReference>
<evidence type="ECO:0000259" key="7">
    <source>
        <dbReference type="PROSITE" id="PS50931"/>
    </source>
</evidence>
<dbReference type="NCBIfam" id="NF008284">
    <property type="entry name" value="PRK11062.1"/>
    <property type="match status" value="1"/>
</dbReference>
<keyword evidence="2" id="KW-0805">Transcription regulation</keyword>
<dbReference type="SUPFAM" id="SSF53850">
    <property type="entry name" value="Periplasmic binding protein-like II"/>
    <property type="match status" value="1"/>
</dbReference>
<dbReference type="Proteomes" id="UP000749010">
    <property type="component" value="Unassembled WGS sequence"/>
</dbReference>
<organism evidence="8 9">
    <name type="scientific">Candidatus Accumulibacter phosphatis</name>
    <dbReference type="NCBI Taxonomy" id="327160"/>
    <lineage>
        <taxon>Bacteria</taxon>
        <taxon>Pseudomonadati</taxon>
        <taxon>Pseudomonadota</taxon>
        <taxon>Betaproteobacteria</taxon>
        <taxon>Candidatus Accumulibacter</taxon>
    </lineage>
</organism>
<evidence type="ECO:0000256" key="4">
    <source>
        <dbReference type="ARBA" id="ARBA00023159"/>
    </source>
</evidence>
<dbReference type="PRINTS" id="PR00039">
    <property type="entry name" value="HTHLYSR"/>
</dbReference>
<dbReference type="Pfam" id="PF03466">
    <property type="entry name" value="LysR_substrate"/>
    <property type="match status" value="1"/>
</dbReference>
<dbReference type="EMBL" id="SPMY01000048">
    <property type="protein sequence ID" value="NMQ29201.1"/>
    <property type="molecule type" value="Genomic_DNA"/>
</dbReference>
<proteinExistence type="inferred from homology"/>
<keyword evidence="9" id="KW-1185">Reference proteome</keyword>
<dbReference type="Gene3D" id="3.40.190.290">
    <property type="match status" value="1"/>
</dbReference>